<evidence type="ECO:0000313" key="7">
    <source>
        <dbReference type="Proteomes" id="UP000733379"/>
    </source>
</evidence>
<dbReference type="RefSeq" id="WP_215919441.1">
    <property type="nucleotide sequence ID" value="NZ_JAHKNI010000007.1"/>
</dbReference>
<proteinExistence type="predicted"/>
<evidence type="ECO:0000313" key="6">
    <source>
        <dbReference type="EMBL" id="MBU3064334.1"/>
    </source>
</evidence>
<keyword evidence="1" id="KW-0805">Transcription regulation</keyword>
<dbReference type="EMBL" id="JAHKNI010000007">
    <property type="protein sequence ID" value="MBU3064334.1"/>
    <property type="molecule type" value="Genomic_DNA"/>
</dbReference>
<gene>
    <name evidence="6" type="ORF">KO481_22720</name>
</gene>
<keyword evidence="7" id="KW-1185">Reference proteome</keyword>
<feature type="domain" description="HTH tetR-type" evidence="5">
    <location>
        <begin position="13"/>
        <end position="73"/>
    </location>
</feature>
<dbReference type="InterPro" id="IPR009057">
    <property type="entry name" value="Homeodomain-like_sf"/>
</dbReference>
<dbReference type="PRINTS" id="PR00455">
    <property type="entry name" value="HTHTETR"/>
</dbReference>
<keyword evidence="2 4" id="KW-0238">DNA-binding</keyword>
<dbReference type="PROSITE" id="PS50977">
    <property type="entry name" value="HTH_TETR_2"/>
    <property type="match status" value="1"/>
</dbReference>
<evidence type="ECO:0000259" key="5">
    <source>
        <dbReference type="PROSITE" id="PS50977"/>
    </source>
</evidence>
<sequence>MSASLPLRERKRLRTRRTLADVALRLFTEQGFDATTVEQLVEEAEVSRSTFFRAFATKEAVAVEAETLLWSNYLAALEQREFTGPVLTELRDILTEAAEALPVDWDRRYIATRRLVLTAPTLMGHLEYHRSGIEKQVIACLTSKLDLDPDDLRPHILAELTTTAWSIAGRTWVQADGDGGRAALIDRLHHAFAAIPTALELTPGSAKQR</sequence>
<dbReference type="Gene3D" id="1.10.10.60">
    <property type="entry name" value="Homeodomain-like"/>
    <property type="match status" value="1"/>
</dbReference>
<dbReference type="PANTHER" id="PTHR30055:SF238">
    <property type="entry name" value="MYCOFACTOCIN BIOSYNTHESIS TRANSCRIPTIONAL REGULATOR MFTR-RELATED"/>
    <property type="match status" value="1"/>
</dbReference>
<dbReference type="InterPro" id="IPR041347">
    <property type="entry name" value="MftR_C"/>
</dbReference>
<dbReference type="PANTHER" id="PTHR30055">
    <property type="entry name" value="HTH-TYPE TRANSCRIPTIONAL REGULATOR RUTR"/>
    <property type="match status" value="1"/>
</dbReference>
<keyword evidence="3" id="KW-0804">Transcription</keyword>
<comment type="caution">
    <text evidence="6">The sequence shown here is derived from an EMBL/GenBank/DDBJ whole genome shotgun (WGS) entry which is preliminary data.</text>
</comment>
<name>A0ABS6B548_9NOCA</name>
<protein>
    <submittedName>
        <fullName evidence="6">TetR/AcrR family transcriptional regulator helix-turn-helix transcriptional regulator</fullName>
    </submittedName>
</protein>
<feature type="DNA-binding region" description="H-T-H motif" evidence="4">
    <location>
        <begin position="36"/>
        <end position="55"/>
    </location>
</feature>
<evidence type="ECO:0000256" key="2">
    <source>
        <dbReference type="ARBA" id="ARBA00023125"/>
    </source>
</evidence>
<evidence type="ECO:0000256" key="3">
    <source>
        <dbReference type="ARBA" id="ARBA00023163"/>
    </source>
</evidence>
<organism evidence="6 7">
    <name type="scientific">Nocardia albiluteola</name>
    <dbReference type="NCBI Taxonomy" id="2842303"/>
    <lineage>
        <taxon>Bacteria</taxon>
        <taxon>Bacillati</taxon>
        <taxon>Actinomycetota</taxon>
        <taxon>Actinomycetes</taxon>
        <taxon>Mycobacteriales</taxon>
        <taxon>Nocardiaceae</taxon>
        <taxon>Nocardia</taxon>
    </lineage>
</organism>
<accession>A0ABS6B548</accession>
<dbReference type="Pfam" id="PF17754">
    <property type="entry name" value="TetR_C_14"/>
    <property type="match status" value="1"/>
</dbReference>
<dbReference type="InterPro" id="IPR001647">
    <property type="entry name" value="HTH_TetR"/>
</dbReference>
<dbReference type="SUPFAM" id="SSF46689">
    <property type="entry name" value="Homeodomain-like"/>
    <property type="match status" value="1"/>
</dbReference>
<dbReference type="Gene3D" id="1.10.357.10">
    <property type="entry name" value="Tetracycline Repressor, domain 2"/>
    <property type="match status" value="1"/>
</dbReference>
<dbReference type="Pfam" id="PF00440">
    <property type="entry name" value="TetR_N"/>
    <property type="match status" value="1"/>
</dbReference>
<evidence type="ECO:0000256" key="1">
    <source>
        <dbReference type="ARBA" id="ARBA00023015"/>
    </source>
</evidence>
<dbReference type="Proteomes" id="UP000733379">
    <property type="component" value="Unassembled WGS sequence"/>
</dbReference>
<dbReference type="InterPro" id="IPR050109">
    <property type="entry name" value="HTH-type_TetR-like_transc_reg"/>
</dbReference>
<reference evidence="6 7" key="1">
    <citation type="submission" date="2021-06" db="EMBL/GenBank/DDBJ databases">
        <title>Actinomycetes sequencing.</title>
        <authorList>
            <person name="Shan Q."/>
        </authorList>
    </citation>
    <scope>NUCLEOTIDE SEQUENCE [LARGE SCALE GENOMIC DNA]</scope>
    <source>
        <strain evidence="6 7">NEAU-G5</strain>
    </source>
</reference>
<evidence type="ECO:0000256" key="4">
    <source>
        <dbReference type="PROSITE-ProRule" id="PRU00335"/>
    </source>
</evidence>